<proteinExistence type="predicted"/>
<evidence type="ECO:0008006" key="3">
    <source>
        <dbReference type="Google" id="ProtNLM"/>
    </source>
</evidence>
<dbReference type="PANTHER" id="PTHR46704:SF9">
    <property type="entry name" value="BHLH DOMAIN-CONTAINING PROTEIN"/>
    <property type="match status" value="1"/>
</dbReference>
<keyword evidence="2" id="KW-1185">Reference proteome</keyword>
<accession>A0AAD8EZJ5</accession>
<dbReference type="PANTHER" id="PTHR46704">
    <property type="entry name" value="CXC DOMAIN-CONTAINING PROTEIN-RELATED"/>
    <property type="match status" value="1"/>
</dbReference>
<gene>
    <name evidence="1" type="ORF">Bpfe_025410</name>
</gene>
<reference evidence="1" key="2">
    <citation type="submission" date="2023-04" db="EMBL/GenBank/DDBJ databases">
        <authorList>
            <person name="Bu L."/>
            <person name="Lu L."/>
            <person name="Laidemitt M.R."/>
            <person name="Zhang S.M."/>
            <person name="Mutuku M."/>
            <person name="Mkoji G."/>
            <person name="Steinauer M."/>
            <person name="Loker E.S."/>
        </authorList>
    </citation>
    <scope>NUCLEOTIDE SEQUENCE</scope>
    <source>
        <strain evidence="1">KasaAsao</strain>
        <tissue evidence="1">Whole Snail</tissue>
    </source>
</reference>
<comment type="caution">
    <text evidence="1">The sequence shown here is derived from an EMBL/GenBank/DDBJ whole genome shotgun (WGS) entry which is preliminary data.</text>
</comment>
<evidence type="ECO:0000313" key="2">
    <source>
        <dbReference type="Proteomes" id="UP001233172"/>
    </source>
</evidence>
<reference evidence="1" key="1">
    <citation type="journal article" date="2023" name="PLoS Negl. Trop. Dis.">
        <title>A genome sequence for Biomphalaria pfeifferi, the major vector snail for the human-infecting parasite Schistosoma mansoni.</title>
        <authorList>
            <person name="Bu L."/>
            <person name="Lu L."/>
            <person name="Laidemitt M.R."/>
            <person name="Zhang S.M."/>
            <person name="Mutuku M."/>
            <person name="Mkoji G."/>
            <person name="Steinauer M."/>
            <person name="Loker E.S."/>
        </authorList>
    </citation>
    <scope>NUCLEOTIDE SEQUENCE</scope>
    <source>
        <strain evidence="1">KasaAsao</strain>
    </source>
</reference>
<organism evidence="1 2">
    <name type="scientific">Biomphalaria pfeifferi</name>
    <name type="common">Bloodfluke planorb</name>
    <name type="synonym">Freshwater snail</name>
    <dbReference type="NCBI Taxonomy" id="112525"/>
    <lineage>
        <taxon>Eukaryota</taxon>
        <taxon>Metazoa</taxon>
        <taxon>Spiralia</taxon>
        <taxon>Lophotrochozoa</taxon>
        <taxon>Mollusca</taxon>
        <taxon>Gastropoda</taxon>
        <taxon>Heterobranchia</taxon>
        <taxon>Euthyneura</taxon>
        <taxon>Panpulmonata</taxon>
        <taxon>Hygrophila</taxon>
        <taxon>Lymnaeoidea</taxon>
        <taxon>Planorbidae</taxon>
        <taxon>Biomphalaria</taxon>
    </lineage>
</organism>
<sequence>MQTLQNVSHRLDIVWDCYRSDSLKAFTRERRGLEKRKRVTPETVLPSQWGSFLRMDANKTQLFAFLARYLLTVQSEKLIVTAHGPDVISNKPIDHTNLSPCNHEEADTRMMIHLAHAAEHCRRILIRTVDTDVVVLSVAAMTRHPHLQLWIAMGAGKDFRYIAEHYISKVLGVAKAQCLPLFHSFTANDMSVLERFVTLLYDRGSNCHDVNSARKYMFTFGRQIENIPPTSEALFQHCKRAIYQGGHIWSQAHERQPVLPDPSDCGWQFMDRQWQPFWTVLPQASLTCRELLKCACKKECRSKRCKCNKAGLKCTALCSCVCGADFPVQHPV</sequence>
<dbReference type="EMBL" id="JASAOG010000185">
    <property type="protein sequence ID" value="KAK0045138.1"/>
    <property type="molecule type" value="Genomic_DNA"/>
</dbReference>
<name>A0AAD8EZJ5_BIOPF</name>
<protein>
    <recommendedName>
        <fullName evidence="3">Tesmin/TSO1-like CXC domain-containing protein</fullName>
    </recommendedName>
</protein>
<dbReference type="Proteomes" id="UP001233172">
    <property type="component" value="Unassembled WGS sequence"/>
</dbReference>
<dbReference type="AlphaFoldDB" id="A0AAD8EZJ5"/>
<evidence type="ECO:0000313" key="1">
    <source>
        <dbReference type="EMBL" id="KAK0045138.1"/>
    </source>
</evidence>